<organism evidence="1 2">
    <name type="scientific">Planotetraspora kaengkrachanensis</name>
    <dbReference type="NCBI Taxonomy" id="575193"/>
    <lineage>
        <taxon>Bacteria</taxon>
        <taxon>Bacillati</taxon>
        <taxon>Actinomycetota</taxon>
        <taxon>Actinomycetes</taxon>
        <taxon>Streptosporangiales</taxon>
        <taxon>Streptosporangiaceae</taxon>
        <taxon>Planotetraspora</taxon>
    </lineage>
</organism>
<evidence type="ECO:0008006" key="3">
    <source>
        <dbReference type="Google" id="ProtNLM"/>
    </source>
</evidence>
<evidence type="ECO:0000313" key="1">
    <source>
        <dbReference type="EMBL" id="GIG82796.1"/>
    </source>
</evidence>
<dbReference type="Gene3D" id="3.40.1490.10">
    <property type="entry name" value="Bit1"/>
    <property type="match status" value="1"/>
</dbReference>
<evidence type="ECO:0000313" key="2">
    <source>
        <dbReference type="Proteomes" id="UP000630097"/>
    </source>
</evidence>
<dbReference type="Pfam" id="PF09391">
    <property type="entry name" value="DUF2000"/>
    <property type="match status" value="1"/>
</dbReference>
<sequence>MNDAAPAIGYAPEEILTGEPTRSSRLKWVVVVAEALPAGRIVNAAVCVAAATAAGVPGLLGPDAKDATGDLHPGLPWAGCTILAASSSRIAEIRAEAAASQGVFVADMPGLAQLVRVYDGFLERMSAADADELDYCAVSVVGPRKTVDRLVRGLSLLA</sequence>
<proteinExistence type="predicted"/>
<dbReference type="AlphaFoldDB" id="A0A8J3V9P4"/>
<dbReference type="EMBL" id="BONV01000033">
    <property type="protein sequence ID" value="GIG82796.1"/>
    <property type="molecule type" value="Genomic_DNA"/>
</dbReference>
<accession>A0A8J3V9P4</accession>
<comment type="caution">
    <text evidence="1">The sequence shown here is derived from an EMBL/GenBank/DDBJ whole genome shotgun (WGS) entry which is preliminary data.</text>
</comment>
<name>A0A8J3V9P4_9ACTN</name>
<dbReference type="SUPFAM" id="SSF102462">
    <property type="entry name" value="Peptidyl-tRNA hydrolase II"/>
    <property type="match status" value="1"/>
</dbReference>
<dbReference type="InterPro" id="IPR023476">
    <property type="entry name" value="Pep_tRNA_hydro_II_dom_sf"/>
</dbReference>
<keyword evidence="2" id="KW-1185">Reference proteome</keyword>
<gene>
    <name evidence="1" type="ORF">Pka01_59230</name>
</gene>
<protein>
    <recommendedName>
        <fullName evidence="3">DUF2000 domain-containing protein</fullName>
    </recommendedName>
</protein>
<dbReference type="Proteomes" id="UP000630097">
    <property type="component" value="Unassembled WGS sequence"/>
</dbReference>
<reference evidence="1 2" key="1">
    <citation type="submission" date="2021-01" db="EMBL/GenBank/DDBJ databases">
        <title>Whole genome shotgun sequence of Planotetraspora kaengkrachanensis NBRC 104272.</title>
        <authorList>
            <person name="Komaki H."/>
            <person name="Tamura T."/>
        </authorList>
    </citation>
    <scope>NUCLEOTIDE SEQUENCE [LARGE SCALE GENOMIC DNA]</scope>
    <source>
        <strain evidence="1 2">NBRC 104272</strain>
    </source>
</reference>
<dbReference type="RefSeq" id="WP_203886126.1">
    <property type="nucleotide sequence ID" value="NZ_BAABHH010000024.1"/>
</dbReference>
<dbReference type="InterPro" id="IPR018988">
    <property type="entry name" value="DUF2000"/>
</dbReference>